<comment type="caution">
    <text evidence="2">The sequence shown here is derived from an EMBL/GenBank/DDBJ whole genome shotgun (WGS) entry which is preliminary data.</text>
</comment>
<dbReference type="Proteomes" id="UP000587462">
    <property type="component" value="Unassembled WGS sequence"/>
</dbReference>
<dbReference type="InterPro" id="IPR007278">
    <property type="entry name" value="DUF397"/>
</dbReference>
<dbReference type="RefSeq" id="WP_171087648.1">
    <property type="nucleotide sequence ID" value="NZ_BNBU01000002.1"/>
</dbReference>
<feature type="domain" description="DUF397" evidence="1">
    <location>
        <begin position="12"/>
        <end position="61"/>
    </location>
</feature>
<keyword evidence="3" id="KW-1185">Reference proteome</keyword>
<dbReference type="EMBL" id="JABBXF010000111">
    <property type="protein sequence ID" value="NVK82198.1"/>
    <property type="molecule type" value="Genomic_DNA"/>
</dbReference>
<proteinExistence type="predicted"/>
<protein>
    <submittedName>
        <fullName evidence="2">DUF397 domain-containing protein</fullName>
    </submittedName>
</protein>
<name>A0A7Y7BAV6_STRMO</name>
<accession>A0A7Y7BAV6</accession>
<organism evidence="2 3">
    <name type="scientific">Streptomyces morookaense</name>
    <name type="common">Streptoverticillium morookaense</name>
    <dbReference type="NCBI Taxonomy" id="1970"/>
    <lineage>
        <taxon>Bacteria</taxon>
        <taxon>Bacillati</taxon>
        <taxon>Actinomycetota</taxon>
        <taxon>Actinomycetes</taxon>
        <taxon>Kitasatosporales</taxon>
        <taxon>Streptomycetaceae</taxon>
        <taxon>Streptomyces</taxon>
    </lineage>
</organism>
<sequence>MCTIRGELSRVSWRKSTYSDDQHDCVEVADSEAVTAIRDSKRPSGPALILPRQAWARFIRTL</sequence>
<reference evidence="2 3" key="1">
    <citation type="submission" date="2020-04" db="EMBL/GenBank/DDBJ databases">
        <title>Draft Genome Sequence of Streptomyces morookaense DSM 40503, an 8-azaguanine-producing strain.</title>
        <authorList>
            <person name="Qi J."/>
            <person name="Gao J.-M."/>
        </authorList>
    </citation>
    <scope>NUCLEOTIDE SEQUENCE [LARGE SCALE GENOMIC DNA]</scope>
    <source>
        <strain evidence="2 3">DSM 40503</strain>
    </source>
</reference>
<dbReference type="Pfam" id="PF04149">
    <property type="entry name" value="DUF397"/>
    <property type="match status" value="1"/>
</dbReference>
<evidence type="ECO:0000259" key="1">
    <source>
        <dbReference type="Pfam" id="PF04149"/>
    </source>
</evidence>
<dbReference type="AlphaFoldDB" id="A0A7Y7BAV6"/>
<gene>
    <name evidence="2" type="ORF">HG542_31810</name>
</gene>
<evidence type="ECO:0000313" key="2">
    <source>
        <dbReference type="EMBL" id="NVK82198.1"/>
    </source>
</evidence>
<evidence type="ECO:0000313" key="3">
    <source>
        <dbReference type="Proteomes" id="UP000587462"/>
    </source>
</evidence>